<evidence type="ECO:0000313" key="2">
    <source>
        <dbReference type="EMBL" id="MCO6046690.1"/>
    </source>
</evidence>
<keyword evidence="3" id="KW-1185">Reference proteome</keyword>
<comment type="caution">
    <text evidence="2">The sequence shown here is derived from an EMBL/GenBank/DDBJ whole genome shotgun (WGS) entry which is preliminary data.</text>
</comment>
<feature type="transmembrane region" description="Helical" evidence="1">
    <location>
        <begin position="6"/>
        <end position="26"/>
    </location>
</feature>
<protein>
    <submittedName>
        <fullName evidence="2">Uncharacterized protein</fullName>
    </submittedName>
</protein>
<keyword evidence="1" id="KW-0812">Transmembrane</keyword>
<evidence type="ECO:0000256" key="1">
    <source>
        <dbReference type="SAM" id="Phobius"/>
    </source>
</evidence>
<organism evidence="2 3">
    <name type="scientific">Aeoliella straminimaris</name>
    <dbReference type="NCBI Taxonomy" id="2954799"/>
    <lineage>
        <taxon>Bacteria</taxon>
        <taxon>Pseudomonadati</taxon>
        <taxon>Planctomycetota</taxon>
        <taxon>Planctomycetia</taxon>
        <taxon>Pirellulales</taxon>
        <taxon>Lacipirellulaceae</taxon>
        <taxon>Aeoliella</taxon>
    </lineage>
</organism>
<evidence type="ECO:0000313" key="3">
    <source>
        <dbReference type="Proteomes" id="UP001155241"/>
    </source>
</evidence>
<keyword evidence="1" id="KW-1133">Transmembrane helix</keyword>
<reference evidence="2" key="1">
    <citation type="submission" date="2022-06" db="EMBL/GenBank/DDBJ databases">
        <title>Aeoliella straminimaris, a novel planctomycete from sediments.</title>
        <authorList>
            <person name="Vitorino I.R."/>
            <person name="Lage O.M."/>
        </authorList>
    </citation>
    <scope>NUCLEOTIDE SEQUENCE</scope>
    <source>
        <strain evidence="2">ICT_H6.2</strain>
    </source>
</reference>
<gene>
    <name evidence="2" type="ORF">NG895_22570</name>
</gene>
<dbReference type="Proteomes" id="UP001155241">
    <property type="component" value="Unassembled WGS sequence"/>
</dbReference>
<dbReference type="EMBL" id="JAMXLR010000077">
    <property type="protein sequence ID" value="MCO6046690.1"/>
    <property type="molecule type" value="Genomic_DNA"/>
</dbReference>
<accession>A0A9X2JI36</accession>
<keyword evidence="1" id="KW-0472">Membrane</keyword>
<dbReference type="AlphaFoldDB" id="A0A9X2JI36"/>
<name>A0A9X2JI36_9BACT</name>
<proteinExistence type="predicted"/>
<dbReference type="RefSeq" id="WP_252854805.1">
    <property type="nucleotide sequence ID" value="NZ_JAMXLR010000077.1"/>
</dbReference>
<sequence length="50" mass="5759">MPFDVVMPVLGTCFVTAWVFIGGMMVRDSLDRAREIRFDSPSDPQQVHFR</sequence>